<name>A0A5M8PIC0_9LECA</name>
<feature type="compositionally biased region" description="Low complexity" evidence="1">
    <location>
        <begin position="32"/>
        <end position="42"/>
    </location>
</feature>
<dbReference type="Proteomes" id="UP000324767">
    <property type="component" value="Unassembled WGS sequence"/>
</dbReference>
<protein>
    <submittedName>
        <fullName evidence="2">Uncharacterized protein</fullName>
    </submittedName>
</protein>
<dbReference type="OrthoDB" id="4188844at2759"/>
<accession>A0A5M8PIC0</accession>
<reference evidence="2 3" key="1">
    <citation type="submission" date="2019-09" db="EMBL/GenBank/DDBJ databases">
        <title>The hologenome of the rock-dwelling lichen Lasallia pustulata.</title>
        <authorList>
            <person name="Greshake Tzovaras B."/>
            <person name="Segers F."/>
            <person name="Bicker A."/>
            <person name="Dal Grande F."/>
            <person name="Otte J."/>
            <person name="Hankeln T."/>
            <person name="Schmitt I."/>
            <person name="Ebersberger I."/>
        </authorList>
    </citation>
    <scope>NUCLEOTIDE SEQUENCE [LARGE SCALE GENOMIC DNA]</scope>
    <source>
        <strain evidence="2">A1-1</strain>
    </source>
</reference>
<gene>
    <name evidence="2" type="ORF">FRX48_07071</name>
</gene>
<comment type="caution">
    <text evidence="2">The sequence shown here is derived from an EMBL/GenBank/DDBJ whole genome shotgun (WGS) entry which is preliminary data.</text>
</comment>
<evidence type="ECO:0000313" key="3">
    <source>
        <dbReference type="Proteomes" id="UP000324767"/>
    </source>
</evidence>
<evidence type="ECO:0000313" key="2">
    <source>
        <dbReference type="EMBL" id="KAA6408728.1"/>
    </source>
</evidence>
<evidence type="ECO:0000256" key="1">
    <source>
        <dbReference type="SAM" id="MobiDB-lite"/>
    </source>
</evidence>
<dbReference type="AlphaFoldDB" id="A0A5M8PIC0"/>
<organism evidence="2 3">
    <name type="scientific">Lasallia pustulata</name>
    <dbReference type="NCBI Taxonomy" id="136370"/>
    <lineage>
        <taxon>Eukaryota</taxon>
        <taxon>Fungi</taxon>
        <taxon>Dikarya</taxon>
        <taxon>Ascomycota</taxon>
        <taxon>Pezizomycotina</taxon>
        <taxon>Lecanoromycetes</taxon>
        <taxon>OSLEUM clade</taxon>
        <taxon>Umbilicariomycetidae</taxon>
        <taxon>Umbilicariales</taxon>
        <taxon>Umbilicariaceae</taxon>
        <taxon>Lasallia</taxon>
    </lineage>
</organism>
<dbReference type="EMBL" id="VXIT01000012">
    <property type="protein sequence ID" value="KAA6408728.1"/>
    <property type="molecule type" value="Genomic_DNA"/>
</dbReference>
<sequence>MGTKQPAPHTAASATSHVRRNLFHHHLSRRPTSASTSTTATTLFESPQDDSSDIVMRDKNGNYQVELPSKPVMDDETLPEDSGREKKELDAGLAEMYRNRSRQLSEPTELLAYVQVDLRGKVASLEEDNWMFEAEQEESG</sequence>
<feature type="region of interest" description="Disordered" evidence="1">
    <location>
        <begin position="1"/>
        <end position="85"/>
    </location>
</feature>
<feature type="compositionally biased region" description="Basic residues" evidence="1">
    <location>
        <begin position="17"/>
        <end position="29"/>
    </location>
</feature>
<proteinExistence type="predicted"/>